<dbReference type="PRINTS" id="PR00035">
    <property type="entry name" value="HTHGNTR"/>
</dbReference>
<comment type="caution">
    <text evidence="5">The sequence shown here is derived from an EMBL/GenBank/DDBJ whole genome shotgun (WGS) entry which is preliminary data.</text>
</comment>
<protein>
    <submittedName>
        <fullName evidence="5">UTRA domain-containing protein</fullName>
    </submittedName>
</protein>
<dbReference type="RefSeq" id="WP_231033447.1">
    <property type="nucleotide sequence ID" value="NZ_JAJNGX010000004.1"/>
</dbReference>
<keyword evidence="1" id="KW-0805">Transcription regulation</keyword>
<dbReference type="InterPro" id="IPR011663">
    <property type="entry name" value="UTRA"/>
</dbReference>
<gene>
    <name evidence="5" type="ORF">JQX14_07745</name>
</gene>
<dbReference type="SMART" id="SM00866">
    <property type="entry name" value="UTRA"/>
    <property type="match status" value="1"/>
</dbReference>
<dbReference type="Gene3D" id="3.40.1410.10">
    <property type="entry name" value="Chorismate lyase-like"/>
    <property type="match status" value="1"/>
</dbReference>
<dbReference type="Proteomes" id="UP000809337">
    <property type="component" value="Unassembled WGS sequence"/>
</dbReference>
<dbReference type="InterPro" id="IPR036388">
    <property type="entry name" value="WH-like_DNA-bd_sf"/>
</dbReference>
<dbReference type="EMBL" id="JAFBWN010000004">
    <property type="protein sequence ID" value="MBM2354426.1"/>
    <property type="molecule type" value="Genomic_DNA"/>
</dbReference>
<evidence type="ECO:0000256" key="3">
    <source>
        <dbReference type="ARBA" id="ARBA00023163"/>
    </source>
</evidence>
<organism evidence="5 6">
    <name type="scientific">Pseudosulfitobacter pseudonitzschiae</name>
    <dbReference type="NCBI Taxonomy" id="1402135"/>
    <lineage>
        <taxon>Bacteria</taxon>
        <taxon>Pseudomonadati</taxon>
        <taxon>Pseudomonadota</taxon>
        <taxon>Alphaproteobacteria</taxon>
        <taxon>Rhodobacterales</taxon>
        <taxon>Roseobacteraceae</taxon>
        <taxon>Pseudosulfitobacter</taxon>
    </lineage>
</organism>
<keyword evidence="2" id="KW-0238">DNA-binding</keyword>
<dbReference type="SMART" id="SM00345">
    <property type="entry name" value="HTH_GNTR"/>
    <property type="match status" value="1"/>
</dbReference>
<dbReference type="PANTHER" id="PTHR44846:SF16">
    <property type="entry name" value="TRANSCRIPTIONAL REGULATOR PHNF-RELATED"/>
    <property type="match status" value="1"/>
</dbReference>
<sequence>MSTPDINSWQSVQDEVLRRIHNRIWKPGAQIPNETDLAKEFNCGRTTVNRALRELAESGILERKRKSGTRVALHPVSRAVIAVQIVRREIEERGASYGYALIDRTVDTPPHAVTFAMELAQGEEMLHVRAVHLADGVPYALEDRWICLRTVPQARDYDFAQKSANEWLLENVPYNRATLSILATPASAFEQEYLAVPDKASILHVERATWRDKGPVTFVTISYQPGHRIISTTTS</sequence>
<proteinExistence type="predicted"/>
<name>A0A9Q2NGW5_9RHOB</name>
<dbReference type="PROSITE" id="PS50949">
    <property type="entry name" value="HTH_GNTR"/>
    <property type="match status" value="1"/>
</dbReference>
<dbReference type="PANTHER" id="PTHR44846">
    <property type="entry name" value="MANNOSYL-D-GLYCERATE TRANSPORT/METABOLISM SYSTEM REPRESSOR MNGR-RELATED"/>
    <property type="match status" value="1"/>
</dbReference>
<evidence type="ECO:0000259" key="4">
    <source>
        <dbReference type="PROSITE" id="PS50949"/>
    </source>
</evidence>
<dbReference type="Pfam" id="PF00392">
    <property type="entry name" value="GntR"/>
    <property type="match status" value="1"/>
</dbReference>
<dbReference type="Gene3D" id="1.10.10.10">
    <property type="entry name" value="Winged helix-like DNA-binding domain superfamily/Winged helix DNA-binding domain"/>
    <property type="match status" value="1"/>
</dbReference>
<dbReference type="Pfam" id="PF07702">
    <property type="entry name" value="UTRA"/>
    <property type="match status" value="1"/>
</dbReference>
<evidence type="ECO:0000313" key="6">
    <source>
        <dbReference type="Proteomes" id="UP000809337"/>
    </source>
</evidence>
<dbReference type="GO" id="GO:0003677">
    <property type="term" value="F:DNA binding"/>
    <property type="evidence" value="ECO:0007669"/>
    <property type="project" value="UniProtKB-KW"/>
</dbReference>
<dbReference type="InterPro" id="IPR000524">
    <property type="entry name" value="Tscrpt_reg_HTH_GntR"/>
</dbReference>
<feature type="domain" description="HTH gntR-type" evidence="4">
    <location>
        <begin position="6"/>
        <end position="74"/>
    </location>
</feature>
<dbReference type="InterPro" id="IPR036390">
    <property type="entry name" value="WH_DNA-bd_sf"/>
</dbReference>
<dbReference type="GO" id="GO:0003700">
    <property type="term" value="F:DNA-binding transcription factor activity"/>
    <property type="evidence" value="ECO:0007669"/>
    <property type="project" value="InterPro"/>
</dbReference>
<dbReference type="AlphaFoldDB" id="A0A9Q2NGW5"/>
<dbReference type="InterPro" id="IPR028978">
    <property type="entry name" value="Chorismate_lyase_/UTRA_dom_sf"/>
</dbReference>
<accession>A0A9Q2NGW5</accession>
<evidence type="ECO:0000256" key="2">
    <source>
        <dbReference type="ARBA" id="ARBA00023125"/>
    </source>
</evidence>
<evidence type="ECO:0000256" key="1">
    <source>
        <dbReference type="ARBA" id="ARBA00023015"/>
    </source>
</evidence>
<dbReference type="InterPro" id="IPR050679">
    <property type="entry name" value="Bact_HTH_transcr_reg"/>
</dbReference>
<evidence type="ECO:0000313" key="5">
    <source>
        <dbReference type="EMBL" id="MBM2354426.1"/>
    </source>
</evidence>
<keyword evidence="3" id="KW-0804">Transcription</keyword>
<dbReference type="SUPFAM" id="SSF64288">
    <property type="entry name" value="Chorismate lyase-like"/>
    <property type="match status" value="1"/>
</dbReference>
<reference evidence="5" key="1">
    <citation type="submission" date="2021-01" db="EMBL/GenBank/DDBJ databases">
        <title>Diatom-associated Roseobacters Show Island Model of Population Structure.</title>
        <authorList>
            <person name="Qu L."/>
            <person name="Feng X."/>
            <person name="Chen Y."/>
            <person name="Li L."/>
            <person name="Wang X."/>
            <person name="Hu Z."/>
            <person name="Wang H."/>
            <person name="Luo H."/>
        </authorList>
    </citation>
    <scope>NUCLEOTIDE SEQUENCE</scope>
    <source>
        <strain evidence="5">SM26-45</strain>
    </source>
</reference>
<dbReference type="CDD" id="cd07377">
    <property type="entry name" value="WHTH_GntR"/>
    <property type="match status" value="1"/>
</dbReference>
<dbReference type="SUPFAM" id="SSF46785">
    <property type="entry name" value="Winged helix' DNA-binding domain"/>
    <property type="match status" value="1"/>
</dbReference>